<dbReference type="AlphaFoldDB" id="A0A5C5UAW8"/>
<evidence type="ECO:0000256" key="1">
    <source>
        <dbReference type="SAM" id="Phobius"/>
    </source>
</evidence>
<protein>
    <submittedName>
        <fullName evidence="2">Uncharacterized protein</fullName>
    </submittedName>
</protein>
<dbReference type="EMBL" id="VOHM01000023">
    <property type="protein sequence ID" value="TWT23033.1"/>
    <property type="molecule type" value="Genomic_DNA"/>
</dbReference>
<dbReference type="RefSeq" id="WP_146325087.1">
    <property type="nucleotide sequence ID" value="NZ_BAABLR010000068.1"/>
</dbReference>
<name>A0A5C5UAW8_9CORY</name>
<keyword evidence="3" id="KW-1185">Reference proteome</keyword>
<proteinExistence type="predicted"/>
<gene>
    <name evidence="2" type="ORF">FRX94_09835</name>
</gene>
<dbReference type="Proteomes" id="UP000320791">
    <property type="component" value="Unassembled WGS sequence"/>
</dbReference>
<comment type="caution">
    <text evidence="2">The sequence shown here is derived from an EMBL/GenBank/DDBJ whole genome shotgun (WGS) entry which is preliminary data.</text>
</comment>
<reference evidence="2 3" key="1">
    <citation type="submission" date="2019-08" db="EMBL/GenBank/DDBJ databases">
        <authorList>
            <person name="Lei W."/>
        </authorList>
    </citation>
    <scope>NUCLEOTIDE SEQUENCE [LARGE SCALE GENOMIC DNA]</scope>
    <source>
        <strain evidence="2 3">CCUG 58627</strain>
    </source>
</reference>
<organism evidence="2 3">
    <name type="scientific">Corynebacterium canis</name>
    <dbReference type="NCBI Taxonomy" id="679663"/>
    <lineage>
        <taxon>Bacteria</taxon>
        <taxon>Bacillati</taxon>
        <taxon>Actinomycetota</taxon>
        <taxon>Actinomycetes</taxon>
        <taxon>Mycobacteriales</taxon>
        <taxon>Corynebacteriaceae</taxon>
        <taxon>Corynebacterium</taxon>
    </lineage>
</organism>
<sequence length="89" mass="9872">MITFVLAQAERGGPLGPEFGKASPIGLLIIVLMLVAVLYIGWALTRRIKRMARRRAFAESHGIDVFDQEAIDKAMAAEGLAVDTRKQWF</sequence>
<dbReference type="OrthoDB" id="4425034at2"/>
<feature type="transmembrane region" description="Helical" evidence="1">
    <location>
        <begin position="25"/>
        <end position="45"/>
    </location>
</feature>
<keyword evidence="1" id="KW-1133">Transmembrane helix</keyword>
<keyword evidence="1" id="KW-0472">Membrane</keyword>
<keyword evidence="1" id="KW-0812">Transmembrane</keyword>
<accession>A0A5C5UAW8</accession>
<evidence type="ECO:0000313" key="3">
    <source>
        <dbReference type="Proteomes" id="UP000320791"/>
    </source>
</evidence>
<evidence type="ECO:0000313" key="2">
    <source>
        <dbReference type="EMBL" id="TWT23033.1"/>
    </source>
</evidence>